<dbReference type="Pfam" id="PF13041">
    <property type="entry name" value="PPR_2"/>
    <property type="match status" value="1"/>
</dbReference>
<dbReference type="InterPro" id="IPR002885">
    <property type="entry name" value="PPR_rpt"/>
</dbReference>
<protein>
    <submittedName>
        <fullName evidence="2">Uncharacterized protein AlNc14C296G10299</fullName>
    </submittedName>
</protein>
<dbReference type="PROSITE" id="PS51375">
    <property type="entry name" value="PPR"/>
    <property type="match status" value="1"/>
</dbReference>
<dbReference type="PANTHER" id="PTHR47939">
    <property type="entry name" value="MEMBRANE-ASSOCIATED SALT-INDUCIBLE PROTEIN-LIKE"/>
    <property type="match status" value="1"/>
</dbReference>
<evidence type="ECO:0000256" key="1">
    <source>
        <dbReference type="PROSITE-ProRule" id="PRU00708"/>
    </source>
</evidence>
<dbReference type="HOGENOM" id="CLU_418901_0_0_1"/>
<dbReference type="AlphaFoldDB" id="F0WVG4"/>
<accession>F0WVG4</accession>
<dbReference type="PANTHER" id="PTHR47939:SF16">
    <property type="entry name" value="PENTATRICOPEPTIDE REPEAT-CONTAINING PROTEIN"/>
    <property type="match status" value="1"/>
</dbReference>
<dbReference type="InterPro" id="IPR050667">
    <property type="entry name" value="PPR-containing_protein"/>
</dbReference>
<evidence type="ECO:0000313" key="2">
    <source>
        <dbReference type="EMBL" id="CCA25405.1"/>
    </source>
</evidence>
<gene>
    <name evidence="2" type="primary">AlNc14C296G10299</name>
    <name evidence="2" type="ORF">ALNC14_115490</name>
</gene>
<dbReference type="NCBIfam" id="TIGR00756">
    <property type="entry name" value="PPR"/>
    <property type="match status" value="1"/>
</dbReference>
<feature type="repeat" description="PPR" evidence="1">
    <location>
        <begin position="302"/>
        <end position="336"/>
    </location>
</feature>
<dbReference type="EMBL" id="FR824341">
    <property type="protein sequence ID" value="CCA25405.1"/>
    <property type="molecule type" value="Genomic_DNA"/>
</dbReference>
<proteinExistence type="predicted"/>
<reference evidence="2" key="2">
    <citation type="submission" date="2011-02" db="EMBL/GenBank/DDBJ databases">
        <authorList>
            <person name="MacLean D."/>
        </authorList>
    </citation>
    <scope>NUCLEOTIDE SEQUENCE</scope>
</reference>
<name>F0WVG4_9STRA</name>
<sequence length="663" mass="75491">MMTTNGWLTGLQFASRASRTVSRSKFPPTRNVKSCRVTALKTVVQHPHSTSFHHGIRLYSKETTAETLTENQIENELRNSIRLVSTTTVTSDATNDIRNLLRRCREDHLQQNALPLCKLIVERNILTDGELLLQTMRIARGVGSKEVILGLITTLQKDPTNEIWNEGGVIAGLIHSCTRLKLFEAGLQAYKFLKKHEIQVDKSVETGMLCLSVSMNPTDNTSEIITSGQVSELTTTQLQMIVKEFLRHENSQGVIRLMEQCNMDLNAATYTKLIDVCYRKGDIDNATKFADVFYRSSAFDATLRSYNAVIQVHGRTENLARAFQLYEKMKKHQVQPSVTTLRRMLHAVYYGRYPHIDAKITKLTLLGMGVMGLGLTPFMNLQEHYLTTLFIASVLGSMGLAIYMVPNGVMRSLYPDITKPRKGDIVNAFFRRLCDEGHAGRAMYLWREMIKYNVTLDASIADIFVRVCIRKRHPEYAYNALYSPSAEFSLRNQTFQLNVTTTTHLIHSLVSQSRIPMASEVFQIAREQGTFSKIFYEEASAHRYDLAKVPSVHATSFMIAQILTTIRDKSDSNSILPRVEFTVWKAYDLLDYLDAHEPEIRALFAIDQLIPKRQKARPSHLLHDDHIDCDKLIASPLQLAAFYSRASEHYDKDTHLSTREFKH</sequence>
<dbReference type="Gene3D" id="1.25.40.10">
    <property type="entry name" value="Tetratricopeptide repeat domain"/>
    <property type="match status" value="2"/>
</dbReference>
<reference evidence="2" key="1">
    <citation type="journal article" date="2011" name="PLoS Biol.">
        <title>Gene gain and loss during evolution of obligate parasitism in the white rust pathogen of Arabidopsis thaliana.</title>
        <authorList>
            <person name="Kemen E."/>
            <person name="Gardiner A."/>
            <person name="Schultz-Larsen T."/>
            <person name="Kemen A.C."/>
            <person name="Balmuth A.L."/>
            <person name="Robert-Seilaniantz A."/>
            <person name="Bailey K."/>
            <person name="Holub E."/>
            <person name="Studholme D.J."/>
            <person name="Maclean D."/>
            <person name="Jones J.D."/>
        </authorList>
    </citation>
    <scope>NUCLEOTIDE SEQUENCE</scope>
</reference>
<dbReference type="InterPro" id="IPR011990">
    <property type="entry name" value="TPR-like_helical_dom_sf"/>
</dbReference>
<organism evidence="2">
    <name type="scientific">Albugo laibachii Nc14</name>
    <dbReference type="NCBI Taxonomy" id="890382"/>
    <lineage>
        <taxon>Eukaryota</taxon>
        <taxon>Sar</taxon>
        <taxon>Stramenopiles</taxon>
        <taxon>Oomycota</taxon>
        <taxon>Peronosporomycetes</taxon>
        <taxon>Albuginales</taxon>
        <taxon>Albuginaceae</taxon>
        <taxon>Albugo</taxon>
    </lineage>
</organism>